<evidence type="ECO:0000313" key="8">
    <source>
        <dbReference type="Proteomes" id="UP000217784"/>
    </source>
</evidence>
<dbReference type="PANTHER" id="PTHR30250:SF11">
    <property type="entry name" value="O-ANTIGEN TRANSPORTER-RELATED"/>
    <property type="match status" value="1"/>
</dbReference>
<organism evidence="7 8">
    <name type="scientific">Methanobacterium bryantii</name>
    <dbReference type="NCBI Taxonomy" id="2161"/>
    <lineage>
        <taxon>Archaea</taxon>
        <taxon>Methanobacteriati</taxon>
        <taxon>Methanobacteriota</taxon>
        <taxon>Methanomada group</taxon>
        <taxon>Methanobacteria</taxon>
        <taxon>Methanobacteriales</taxon>
        <taxon>Methanobacteriaceae</taxon>
        <taxon>Methanobacterium</taxon>
    </lineage>
</organism>
<dbReference type="AlphaFoldDB" id="A0A2A2H3M3"/>
<dbReference type="OrthoDB" id="19148at2157"/>
<evidence type="ECO:0000256" key="3">
    <source>
        <dbReference type="ARBA" id="ARBA00022692"/>
    </source>
</evidence>
<evidence type="ECO:0000256" key="4">
    <source>
        <dbReference type="ARBA" id="ARBA00022989"/>
    </source>
</evidence>
<feature type="transmembrane region" description="Helical" evidence="6">
    <location>
        <begin position="215"/>
        <end position="231"/>
    </location>
</feature>
<name>A0A2A2H3M3_METBR</name>
<feature type="transmembrane region" description="Helical" evidence="6">
    <location>
        <begin position="443"/>
        <end position="460"/>
    </location>
</feature>
<dbReference type="Proteomes" id="UP000217784">
    <property type="component" value="Unassembled WGS sequence"/>
</dbReference>
<feature type="transmembrane region" description="Helical" evidence="6">
    <location>
        <begin position="361"/>
        <end position="381"/>
    </location>
</feature>
<keyword evidence="3 6" id="KW-0812">Transmembrane</keyword>
<evidence type="ECO:0000256" key="5">
    <source>
        <dbReference type="ARBA" id="ARBA00023136"/>
    </source>
</evidence>
<dbReference type="InterPro" id="IPR002797">
    <property type="entry name" value="Polysacc_synth"/>
</dbReference>
<dbReference type="EMBL" id="LMVM01000033">
    <property type="protein sequence ID" value="PAV03890.1"/>
    <property type="molecule type" value="Genomic_DNA"/>
</dbReference>
<feature type="transmembrane region" description="Helical" evidence="6">
    <location>
        <begin position="251"/>
        <end position="270"/>
    </location>
</feature>
<evidence type="ECO:0000256" key="2">
    <source>
        <dbReference type="ARBA" id="ARBA00022475"/>
    </source>
</evidence>
<feature type="transmembrane region" description="Helical" evidence="6">
    <location>
        <begin position="43"/>
        <end position="65"/>
    </location>
</feature>
<keyword evidence="8" id="KW-1185">Reference proteome</keyword>
<feature type="transmembrane region" description="Helical" evidence="6">
    <location>
        <begin position="387"/>
        <end position="407"/>
    </location>
</feature>
<feature type="transmembrane region" description="Helical" evidence="6">
    <location>
        <begin position="114"/>
        <end position="135"/>
    </location>
</feature>
<accession>A0A2A2H3M3</accession>
<feature type="transmembrane region" description="Helical" evidence="6">
    <location>
        <begin position="291"/>
        <end position="320"/>
    </location>
</feature>
<feature type="transmembrane region" description="Helical" evidence="6">
    <location>
        <begin position="12"/>
        <end position="31"/>
    </location>
</feature>
<proteinExistence type="predicted"/>
<evidence type="ECO:0000256" key="1">
    <source>
        <dbReference type="ARBA" id="ARBA00004651"/>
    </source>
</evidence>
<keyword evidence="2" id="KW-1003">Cell membrane</keyword>
<dbReference type="InterPro" id="IPR050833">
    <property type="entry name" value="Poly_Biosynth_Transport"/>
</dbReference>
<dbReference type="CDD" id="cd13128">
    <property type="entry name" value="MATE_Wzx_like"/>
    <property type="match status" value="1"/>
</dbReference>
<reference evidence="7 8" key="1">
    <citation type="journal article" date="2017" name="BMC Genomics">
        <title>Genomic analysis of methanogenic archaea reveals a shift towards energy conservation.</title>
        <authorList>
            <person name="Gilmore S.P."/>
            <person name="Henske J.K."/>
            <person name="Sexton J.A."/>
            <person name="Solomon K.V."/>
            <person name="Seppala S."/>
            <person name="Yoo J.I."/>
            <person name="Huyett L.M."/>
            <person name="Pressman A."/>
            <person name="Cogan J.Z."/>
            <person name="Kivenson V."/>
            <person name="Peng X."/>
            <person name="Tan Y."/>
            <person name="Valentine D.L."/>
            <person name="O'Malley M.A."/>
        </authorList>
    </citation>
    <scope>NUCLEOTIDE SEQUENCE [LARGE SCALE GENOMIC DNA]</scope>
    <source>
        <strain evidence="7 8">M.o.H.</strain>
    </source>
</reference>
<feature type="transmembrane region" description="Helical" evidence="6">
    <location>
        <begin position="147"/>
        <end position="168"/>
    </location>
</feature>
<comment type="caution">
    <text evidence="7">The sequence shown here is derived from an EMBL/GenBank/DDBJ whole genome shotgun (WGS) entry which is preliminary data.</text>
</comment>
<keyword evidence="5 6" id="KW-0472">Membrane</keyword>
<dbReference type="GO" id="GO:0005886">
    <property type="term" value="C:plasma membrane"/>
    <property type="evidence" value="ECO:0007669"/>
    <property type="project" value="UniProtKB-SubCell"/>
</dbReference>
<feature type="transmembrane region" description="Helical" evidence="6">
    <location>
        <begin position="85"/>
        <end position="108"/>
    </location>
</feature>
<feature type="transmembrane region" description="Helical" evidence="6">
    <location>
        <begin position="419"/>
        <end position="437"/>
    </location>
</feature>
<dbReference type="PANTHER" id="PTHR30250">
    <property type="entry name" value="PST FAMILY PREDICTED COLANIC ACID TRANSPORTER"/>
    <property type="match status" value="1"/>
</dbReference>
<dbReference type="RefSeq" id="WP_069584142.1">
    <property type="nucleotide sequence ID" value="NZ_LMVM01000033.1"/>
</dbReference>
<protein>
    <submittedName>
        <fullName evidence="7">Lipopolysaccharide O-side chain biosynthesis protein</fullName>
    </submittedName>
</protein>
<comment type="subcellular location">
    <subcellularLocation>
        <location evidence="1">Cell membrane</location>
        <topology evidence="1">Multi-pass membrane protein</topology>
    </subcellularLocation>
</comment>
<feature type="transmembrane region" description="Helical" evidence="6">
    <location>
        <begin position="174"/>
        <end position="194"/>
    </location>
</feature>
<dbReference type="Pfam" id="PF01943">
    <property type="entry name" value="Polysacc_synt"/>
    <property type="match status" value="1"/>
</dbReference>
<sequence length="478" mass="53521">MSKARKIAKNTVFLFISQIISYILAFFYMIYIARYLGADGFGILSFALAFTGIFSILADLGLNTLTVREIARDKSLTGKYFGNIILIKIILAALTFGLVAVAINLMGYPQEVKIVVYFVALYSILTSFYGIFNSIFQAYEEIEYQSIGQVISNVLLFAGVIIGIYYGFSVLGFAFIFFISSVISLIYIFLVYIWKFPPYKMQLNWSFWKSAIKEALPFGLTGISGMVYTYIDSVMLSLFQGNEVVGWYNAAYRLILALLYVPITINTTLFPSMSQFHLSSRDSLNLITEKYFKLMVVTGIPMGAAVTILADNIIILIFGYGYQRSIIALQILIWTTVFTFIGAAFIRLLEATNRQLIVTKISAVCVVVNIALNLILIPTLSYVGASIATVVTEAILVGSVIMIGYKFGFGVSKNRINEILLKVTVSTLVMSVLLIYFKIINLLILAPFAVLAYLAVLYLIKGIDDMDRYLFKQIIKRR</sequence>
<feature type="transmembrane region" description="Helical" evidence="6">
    <location>
        <begin position="326"/>
        <end position="349"/>
    </location>
</feature>
<evidence type="ECO:0000256" key="6">
    <source>
        <dbReference type="SAM" id="Phobius"/>
    </source>
</evidence>
<gene>
    <name evidence="7" type="ORF">ASJ80_02400</name>
</gene>
<evidence type="ECO:0000313" key="7">
    <source>
        <dbReference type="EMBL" id="PAV03890.1"/>
    </source>
</evidence>
<keyword evidence="4 6" id="KW-1133">Transmembrane helix</keyword>